<dbReference type="OrthoDB" id="28697at2759"/>
<dbReference type="GO" id="GO:0032933">
    <property type="term" value="P:SREBP signaling pathway"/>
    <property type="evidence" value="ECO:0007669"/>
    <property type="project" value="TreeGrafter"/>
</dbReference>
<dbReference type="CDD" id="cd00160">
    <property type="entry name" value="RhoGEF"/>
    <property type="match status" value="1"/>
</dbReference>
<gene>
    <name evidence="5" type="ORF">COCON_G00139810</name>
</gene>
<dbReference type="InterPro" id="IPR039919">
    <property type="entry name" value="ARHGEF10/ARHGEF17"/>
</dbReference>
<dbReference type="PANTHER" id="PTHR12877">
    <property type="entry name" value="RHO GUANINE NUCLEOTIDE EXCHANGE FACTOR"/>
    <property type="match status" value="1"/>
</dbReference>
<accession>A0A9Q1DAF3</accession>
<evidence type="ECO:0000313" key="5">
    <source>
        <dbReference type="EMBL" id="KAJ8264882.1"/>
    </source>
</evidence>
<dbReference type="SUPFAM" id="SSF48065">
    <property type="entry name" value="DBL homology domain (DH-domain)"/>
    <property type="match status" value="1"/>
</dbReference>
<dbReference type="SUPFAM" id="SSF50729">
    <property type="entry name" value="PH domain-like"/>
    <property type="match status" value="1"/>
</dbReference>
<dbReference type="AlphaFoldDB" id="A0A9Q1DAF3"/>
<evidence type="ECO:0000313" key="6">
    <source>
        <dbReference type="Proteomes" id="UP001152803"/>
    </source>
</evidence>
<dbReference type="GO" id="GO:0051496">
    <property type="term" value="P:positive regulation of stress fiber assembly"/>
    <property type="evidence" value="ECO:0007669"/>
    <property type="project" value="UniProtKB-ARBA"/>
</dbReference>
<comment type="caution">
    <text evidence="5">The sequence shown here is derived from an EMBL/GenBank/DDBJ whole genome shotgun (WGS) entry which is preliminary data.</text>
</comment>
<dbReference type="Pfam" id="PF19056">
    <property type="entry name" value="WD40_2"/>
    <property type="match status" value="1"/>
</dbReference>
<organism evidence="5 6">
    <name type="scientific">Conger conger</name>
    <name type="common">Conger eel</name>
    <name type="synonym">Muraena conger</name>
    <dbReference type="NCBI Taxonomy" id="82655"/>
    <lineage>
        <taxon>Eukaryota</taxon>
        <taxon>Metazoa</taxon>
        <taxon>Chordata</taxon>
        <taxon>Craniata</taxon>
        <taxon>Vertebrata</taxon>
        <taxon>Euteleostomi</taxon>
        <taxon>Actinopterygii</taxon>
        <taxon>Neopterygii</taxon>
        <taxon>Teleostei</taxon>
        <taxon>Anguilliformes</taxon>
        <taxon>Congridae</taxon>
        <taxon>Conger</taxon>
    </lineage>
</organism>
<feature type="region of interest" description="Disordered" evidence="3">
    <location>
        <begin position="767"/>
        <end position="802"/>
    </location>
</feature>
<dbReference type="GO" id="GO:0005085">
    <property type="term" value="F:guanyl-nucleotide exchange factor activity"/>
    <property type="evidence" value="ECO:0007669"/>
    <property type="project" value="UniProtKB-KW"/>
</dbReference>
<evidence type="ECO:0000256" key="1">
    <source>
        <dbReference type="ARBA" id="ARBA00022553"/>
    </source>
</evidence>
<reference evidence="5" key="1">
    <citation type="journal article" date="2023" name="Science">
        <title>Genome structures resolve the early diversification of teleost fishes.</title>
        <authorList>
            <person name="Parey E."/>
            <person name="Louis A."/>
            <person name="Montfort J."/>
            <person name="Bouchez O."/>
            <person name="Roques C."/>
            <person name="Iampietro C."/>
            <person name="Lluch J."/>
            <person name="Castinel A."/>
            <person name="Donnadieu C."/>
            <person name="Desvignes T."/>
            <person name="Floi Bucao C."/>
            <person name="Jouanno E."/>
            <person name="Wen M."/>
            <person name="Mejri S."/>
            <person name="Dirks R."/>
            <person name="Jansen H."/>
            <person name="Henkel C."/>
            <person name="Chen W.J."/>
            <person name="Zahm M."/>
            <person name="Cabau C."/>
            <person name="Klopp C."/>
            <person name="Thompson A.W."/>
            <person name="Robinson-Rechavi M."/>
            <person name="Braasch I."/>
            <person name="Lecointre G."/>
            <person name="Bobe J."/>
            <person name="Postlethwait J.H."/>
            <person name="Berthelot C."/>
            <person name="Roest Crollius H."/>
            <person name="Guiguen Y."/>
        </authorList>
    </citation>
    <scope>NUCLEOTIDE SEQUENCE</scope>
    <source>
        <strain evidence="5">Concon-B</strain>
    </source>
</reference>
<keyword evidence="1" id="KW-0597">Phosphoprotein</keyword>
<keyword evidence="6" id="KW-1185">Reference proteome</keyword>
<dbReference type="InterPro" id="IPR036322">
    <property type="entry name" value="WD40_repeat_dom_sf"/>
</dbReference>
<proteinExistence type="predicted"/>
<dbReference type="PROSITE" id="PS50010">
    <property type="entry name" value="DH_2"/>
    <property type="match status" value="1"/>
</dbReference>
<dbReference type="FunFam" id="1.20.900.10:FF:000003">
    <property type="entry name" value="Rho guanine nucleotide exchange factor 10 like"/>
    <property type="match status" value="1"/>
</dbReference>
<feature type="compositionally biased region" description="Polar residues" evidence="3">
    <location>
        <begin position="776"/>
        <end position="785"/>
    </location>
</feature>
<feature type="region of interest" description="Disordered" evidence="3">
    <location>
        <begin position="716"/>
        <end position="752"/>
    </location>
</feature>
<feature type="domain" description="DH" evidence="4">
    <location>
        <begin position="1"/>
        <end position="129"/>
    </location>
</feature>
<dbReference type="InterPro" id="IPR035899">
    <property type="entry name" value="DBL_dom_sf"/>
</dbReference>
<dbReference type="InterPro" id="IPR015943">
    <property type="entry name" value="WD40/YVTN_repeat-like_dom_sf"/>
</dbReference>
<protein>
    <recommendedName>
        <fullName evidence="4">DH domain-containing protein</fullName>
    </recommendedName>
</protein>
<dbReference type="PANTHER" id="PTHR12877:SF16">
    <property type="entry name" value="RHO GUANINE NUCLEOTIDE EXCHANGE FACTOR 10-LIKE PROTEIN"/>
    <property type="match status" value="1"/>
</dbReference>
<dbReference type="Pfam" id="PF19057">
    <property type="entry name" value="PH_19"/>
    <property type="match status" value="1"/>
</dbReference>
<dbReference type="Proteomes" id="UP001152803">
    <property type="component" value="Unassembled WGS sequence"/>
</dbReference>
<evidence type="ECO:0000256" key="2">
    <source>
        <dbReference type="ARBA" id="ARBA00022658"/>
    </source>
</evidence>
<dbReference type="InterPro" id="IPR011993">
    <property type="entry name" value="PH-like_dom_sf"/>
</dbReference>
<evidence type="ECO:0000259" key="4">
    <source>
        <dbReference type="PROSITE" id="PS50010"/>
    </source>
</evidence>
<sequence length="869" mass="94868">MFQIALSSRVAEWDDAEIIGDLFVASFSKSMVLDVYSDYVNNFTNAMALIKKACVSKPAFLEFLKKKQASSADRITLYGLMVKPIQRFPQFILLLQDMLKNTARGHRDRLPLQLALTELESLAERLNEQKRVADQVVEIQQLARSVSDRGLSKLLNSEQKQLILCETLIETVYGERGQVIKSKERKVFLLNDMIICANINIKGPPDISSLVPVGPKYVMKWSAPLLQVQVVEVGQENSQSKETLFQQCGAKRLSSSSVSGLKQGELTGKVFLGPPRLFQELQELQHDLSVVEEITLLMGTLQGAYQNLNTTVGQDWCLALQRLIRIKEEEIQCANRCRLRLLVPGKPDKSGRPVSFMVVFNTPSPLSKISWVNRLHLAKIAQREENMPGWFCAEDDGKTKAPFWCPLLACRVPVFSTRMQEQKLEAALHNPVQCALLGFSAASTSLPQGYLWVASGGEGQGQVDIFSLNRPTPRPVKSFQVAAPVLCLEDSLTRVGNTICVGLHDGSILVYGSVDTAAQCLQTFSSPDGCPILCLKHTAHFLFAGLRDGGVLVYGRKDGAELWDSASCRRVVVGAQPVRTLLALEDCVWASCANRVTVIQGSSLHTQSFEAHQDPAGSSICLFHTETLAHLQDINISTRSTFLDPGQKAVRVTSLLICQGLLWVGTAQGIIITLPVPKLEGIPKITGKGMTSLNAYSSPVDFLVATSSVLSPELLKRDSLADGPDSAEERPDSSSLECLQPASDSPHRERRGKGVLLQYRLRSTAQLPGKVLSARPDQTSDSSLESLEHSPEDGSIYELSDDPEVWVRGRPSAREGVRRDRVTSAAVIAGGRGFRRLGGAGGGGGAAGAGGDQEASETTLMVWQLPLTV</sequence>
<dbReference type="InterPro" id="IPR000219">
    <property type="entry name" value="DH_dom"/>
</dbReference>
<dbReference type="SUPFAM" id="SSF50978">
    <property type="entry name" value="WD40 repeat-like"/>
    <property type="match status" value="1"/>
</dbReference>
<name>A0A9Q1DAF3_CONCO</name>
<dbReference type="Pfam" id="PF00621">
    <property type="entry name" value="RhoGEF"/>
    <property type="match status" value="1"/>
</dbReference>
<evidence type="ECO:0000256" key="3">
    <source>
        <dbReference type="SAM" id="MobiDB-lite"/>
    </source>
</evidence>
<dbReference type="GO" id="GO:0051056">
    <property type="term" value="P:regulation of small GTPase mediated signal transduction"/>
    <property type="evidence" value="ECO:0007669"/>
    <property type="project" value="UniProtKB-ARBA"/>
</dbReference>
<dbReference type="Gene3D" id="2.30.29.30">
    <property type="entry name" value="Pleckstrin-homology domain (PH domain)/Phosphotyrosine-binding domain (PTB)"/>
    <property type="match status" value="1"/>
</dbReference>
<dbReference type="Gene3D" id="1.20.900.10">
    <property type="entry name" value="Dbl homology (DH) domain"/>
    <property type="match status" value="1"/>
</dbReference>
<dbReference type="Gene3D" id="2.130.10.10">
    <property type="entry name" value="YVTN repeat-like/Quinoprotein amine dehydrogenase"/>
    <property type="match status" value="1"/>
</dbReference>
<dbReference type="GO" id="GO:0030036">
    <property type="term" value="P:actin cytoskeleton organization"/>
    <property type="evidence" value="ECO:0007669"/>
    <property type="project" value="TreeGrafter"/>
</dbReference>
<dbReference type="FunFam" id="2.30.29.30:FF:000200">
    <property type="entry name" value="Rho guanine nucleotide exchange factor (GEF) 10-like a"/>
    <property type="match status" value="1"/>
</dbReference>
<dbReference type="SMART" id="SM00325">
    <property type="entry name" value="RhoGEF"/>
    <property type="match status" value="1"/>
</dbReference>
<dbReference type="GO" id="GO:0005829">
    <property type="term" value="C:cytosol"/>
    <property type="evidence" value="ECO:0007669"/>
    <property type="project" value="TreeGrafter"/>
</dbReference>
<keyword evidence="2" id="KW-0344">Guanine-nucleotide releasing factor</keyword>
<dbReference type="EMBL" id="JAFJMO010000010">
    <property type="protein sequence ID" value="KAJ8264882.1"/>
    <property type="molecule type" value="Genomic_DNA"/>
</dbReference>